<keyword evidence="1" id="KW-0436">Ligase</keyword>
<dbReference type="Gene3D" id="3.40.1190.10">
    <property type="entry name" value="Mur-like, catalytic domain"/>
    <property type="match status" value="1"/>
</dbReference>
<protein>
    <submittedName>
        <fullName evidence="1">UDP-N-acetylmuramate-L-alanine ligase</fullName>
    </submittedName>
</protein>
<comment type="caution">
    <text evidence="1">The sequence shown here is derived from an EMBL/GenBank/DDBJ whole genome shotgun (WGS) entry which is preliminary data.</text>
</comment>
<dbReference type="SUPFAM" id="SSF53623">
    <property type="entry name" value="MurD-like peptide ligases, catalytic domain"/>
    <property type="match status" value="1"/>
</dbReference>
<dbReference type="GO" id="GO:0005524">
    <property type="term" value="F:ATP binding"/>
    <property type="evidence" value="ECO:0007669"/>
    <property type="project" value="InterPro"/>
</dbReference>
<reference evidence="1" key="1">
    <citation type="submission" date="2013-12" db="EMBL/GenBank/DDBJ databases">
        <title>A Varibaculum cambriense genome reconstructed from a premature infant gut community with otherwise low bacterial novelty that shifts toward anaerobic metabolism during the third week of life.</title>
        <authorList>
            <person name="Brown C.T."/>
            <person name="Sharon I."/>
            <person name="Thomas B.C."/>
            <person name="Castelle C.J."/>
            <person name="Morowitz M.J."/>
            <person name="Banfield J.F."/>
        </authorList>
    </citation>
    <scope>NUCLEOTIDE SEQUENCE</scope>
</reference>
<dbReference type="AlphaFoldDB" id="W1XM26"/>
<dbReference type="PANTHER" id="PTHR43445:SF3">
    <property type="entry name" value="UDP-N-ACETYLMURAMATE--L-ALANINE LIGASE"/>
    <property type="match status" value="1"/>
</dbReference>
<evidence type="ECO:0000313" key="1">
    <source>
        <dbReference type="EMBL" id="ETJ29864.1"/>
    </source>
</evidence>
<dbReference type="PANTHER" id="PTHR43445">
    <property type="entry name" value="UDP-N-ACETYLMURAMATE--L-ALANINE LIGASE-RELATED"/>
    <property type="match status" value="1"/>
</dbReference>
<feature type="non-terminal residue" evidence="1">
    <location>
        <position position="98"/>
    </location>
</feature>
<feature type="non-terminal residue" evidence="1">
    <location>
        <position position="1"/>
    </location>
</feature>
<proteinExistence type="predicted"/>
<dbReference type="EMBL" id="AZMM01015611">
    <property type="protein sequence ID" value="ETJ29864.1"/>
    <property type="molecule type" value="Genomic_DNA"/>
</dbReference>
<dbReference type="InterPro" id="IPR036565">
    <property type="entry name" value="Mur-like_cat_sf"/>
</dbReference>
<name>W1XM26_9ZZZZ</name>
<accession>W1XM26</accession>
<sequence length="98" mass="10138">AAKEQGITILHRSDIVKAVLDVTDGIAVAGAHGKTSTTSMIGQILVEANADPTVIIGGEVDYLKGSSCLGKGHFSVVEADESDGSFLKLHPHTIVITN</sequence>
<dbReference type="GO" id="GO:0016874">
    <property type="term" value="F:ligase activity"/>
    <property type="evidence" value="ECO:0007669"/>
    <property type="project" value="UniProtKB-KW"/>
</dbReference>
<dbReference type="InterPro" id="IPR050061">
    <property type="entry name" value="MurCDEF_pg_biosynth"/>
</dbReference>
<organism evidence="1">
    <name type="scientific">human gut metagenome</name>
    <dbReference type="NCBI Taxonomy" id="408170"/>
    <lineage>
        <taxon>unclassified sequences</taxon>
        <taxon>metagenomes</taxon>
        <taxon>organismal metagenomes</taxon>
    </lineage>
</organism>
<gene>
    <name evidence="1" type="ORF">Q604_UNBC15611G0001</name>
</gene>